<evidence type="ECO:0000256" key="4">
    <source>
        <dbReference type="ARBA" id="ARBA00023136"/>
    </source>
</evidence>
<proteinExistence type="predicted"/>
<evidence type="ECO:0000313" key="8">
    <source>
        <dbReference type="Proteomes" id="UP000321638"/>
    </source>
</evidence>
<evidence type="ECO:0000256" key="1">
    <source>
        <dbReference type="ARBA" id="ARBA00004141"/>
    </source>
</evidence>
<accession>A0A5C8PLG4</accession>
<dbReference type="InterPro" id="IPR052185">
    <property type="entry name" value="IPC_Synthase-Related"/>
</dbReference>
<dbReference type="PANTHER" id="PTHR31310">
    <property type="match status" value="1"/>
</dbReference>
<dbReference type="InterPro" id="IPR026841">
    <property type="entry name" value="Aur1/Ipt1"/>
</dbReference>
<name>A0A5C8PLG4_9HYPH</name>
<organism evidence="7 8">
    <name type="scientific">Vineibacter terrae</name>
    <dbReference type="NCBI Taxonomy" id="2586908"/>
    <lineage>
        <taxon>Bacteria</taxon>
        <taxon>Pseudomonadati</taxon>
        <taxon>Pseudomonadota</taxon>
        <taxon>Alphaproteobacteria</taxon>
        <taxon>Hyphomicrobiales</taxon>
        <taxon>Vineibacter</taxon>
    </lineage>
</organism>
<keyword evidence="4 5" id="KW-0472">Membrane</keyword>
<reference evidence="7 8" key="1">
    <citation type="submission" date="2019-06" db="EMBL/GenBank/DDBJ databases">
        <title>New taxonomy in bacterial strain CC-CFT640, isolated from vineyard.</title>
        <authorList>
            <person name="Lin S.-Y."/>
            <person name="Tsai C.-F."/>
            <person name="Young C.-C."/>
        </authorList>
    </citation>
    <scope>NUCLEOTIDE SEQUENCE [LARGE SCALE GENOMIC DNA]</scope>
    <source>
        <strain evidence="7 8">CC-CFT640</strain>
    </source>
</reference>
<evidence type="ECO:0000256" key="3">
    <source>
        <dbReference type="ARBA" id="ARBA00022989"/>
    </source>
</evidence>
<dbReference type="Pfam" id="PF14378">
    <property type="entry name" value="PAP2_3"/>
    <property type="match status" value="1"/>
</dbReference>
<gene>
    <name evidence="7" type="ORF">FHP25_15730</name>
</gene>
<protein>
    <submittedName>
        <fullName evidence="7">Phosphatase PAP2 family protein</fullName>
    </submittedName>
</protein>
<keyword evidence="2 5" id="KW-0812">Transmembrane</keyword>
<feature type="transmembrane region" description="Helical" evidence="5">
    <location>
        <begin position="63"/>
        <end position="81"/>
    </location>
</feature>
<dbReference type="RefSeq" id="WP_147847902.1">
    <property type="nucleotide sequence ID" value="NZ_VDUZ01000016.1"/>
</dbReference>
<sequence length="292" mass="32806">MVRLLPHEIVFGLFLVITTVRLLVVAGPAHEETMVYIAAVVVNALAIWAPQRWPEPWAWRLQFVFYIIALNGLFLHMRWAIPLIHPGKYDDLLMGWDQALFGGSPNLWFAPMATPLLTEVMSIAYAAFIPGLMLTLVQYAMCDLRTARAFYGGLFTLYGIGYLGYTLLPAVGPYVAMAHQFDAPLDGYWITDLLTTLYPVGTNGCDAFPSLHVAASAYILLFDLKHRRRWFCACLVPCLVLWLSTVYLRYHYGVDVVAGFALAALGLWVAVEVWRRDSALRVGIRAMARMAE</sequence>
<evidence type="ECO:0000313" key="7">
    <source>
        <dbReference type="EMBL" id="TXL74859.1"/>
    </source>
</evidence>
<comment type="subcellular location">
    <subcellularLocation>
        <location evidence="1">Membrane</location>
        <topology evidence="1">Multi-pass membrane protein</topology>
    </subcellularLocation>
</comment>
<keyword evidence="3 5" id="KW-1133">Transmembrane helix</keyword>
<feature type="transmembrane region" description="Helical" evidence="5">
    <location>
        <begin position="256"/>
        <end position="274"/>
    </location>
</feature>
<dbReference type="InterPro" id="IPR000326">
    <property type="entry name" value="PAP2/HPO"/>
</dbReference>
<evidence type="ECO:0000259" key="6">
    <source>
        <dbReference type="SMART" id="SM00014"/>
    </source>
</evidence>
<feature type="transmembrane region" description="Helical" evidence="5">
    <location>
        <begin position="33"/>
        <end position="51"/>
    </location>
</feature>
<dbReference type="Gene3D" id="1.20.144.10">
    <property type="entry name" value="Phosphatidic acid phosphatase type 2/haloperoxidase"/>
    <property type="match status" value="1"/>
</dbReference>
<comment type="caution">
    <text evidence="7">The sequence shown here is derived from an EMBL/GenBank/DDBJ whole genome shotgun (WGS) entry which is preliminary data.</text>
</comment>
<dbReference type="SUPFAM" id="SSF48317">
    <property type="entry name" value="Acid phosphatase/Vanadium-dependent haloperoxidase"/>
    <property type="match status" value="1"/>
</dbReference>
<feature type="transmembrane region" description="Helical" evidence="5">
    <location>
        <begin position="231"/>
        <end position="250"/>
    </location>
</feature>
<feature type="transmembrane region" description="Helical" evidence="5">
    <location>
        <begin position="149"/>
        <end position="168"/>
    </location>
</feature>
<dbReference type="InterPro" id="IPR036938">
    <property type="entry name" value="PAP2/HPO_sf"/>
</dbReference>
<feature type="transmembrane region" description="Helical" evidence="5">
    <location>
        <begin position="9"/>
        <end position="27"/>
    </location>
</feature>
<dbReference type="GO" id="GO:0016020">
    <property type="term" value="C:membrane"/>
    <property type="evidence" value="ECO:0007669"/>
    <property type="project" value="UniProtKB-SubCell"/>
</dbReference>
<feature type="transmembrane region" description="Helical" evidence="5">
    <location>
        <begin position="116"/>
        <end position="137"/>
    </location>
</feature>
<feature type="domain" description="Phosphatidic acid phosphatase type 2/haloperoxidase" evidence="6">
    <location>
        <begin position="162"/>
        <end position="271"/>
    </location>
</feature>
<dbReference type="EMBL" id="VDUZ01000016">
    <property type="protein sequence ID" value="TXL74859.1"/>
    <property type="molecule type" value="Genomic_DNA"/>
</dbReference>
<keyword evidence="8" id="KW-1185">Reference proteome</keyword>
<feature type="transmembrane region" description="Helical" evidence="5">
    <location>
        <begin position="207"/>
        <end position="224"/>
    </location>
</feature>
<dbReference type="OrthoDB" id="9816314at2"/>
<dbReference type="SMART" id="SM00014">
    <property type="entry name" value="acidPPc"/>
    <property type="match status" value="1"/>
</dbReference>
<dbReference type="Proteomes" id="UP000321638">
    <property type="component" value="Unassembled WGS sequence"/>
</dbReference>
<dbReference type="AlphaFoldDB" id="A0A5C8PLG4"/>
<evidence type="ECO:0000256" key="2">
    <source>
        <dbReference type="ARBA" id="ARBA00022692"/>
    </source>
</evidence>
<evidence type="ECO:0000256" key="5">
    <source>
        <dbReference type="SAM" id="Phobius"/>
    </source>
</evidence>
<dbReference type="PANTHER" id="PTHR31310:SF7">
    <property type="entry name" value="PA-PHOSPHATASE RELATED-FAMILY PROTEIN DDB_G0268928"/>
    <property type="match status" value="1"/>
</dbReference>